<dbReference type="RefSeq" id="WP_162230348.1">
    <property type="nucleotide sequence ID" value="NZ_WMHZ01000026.1"/>
</dbReference>
<evidence type="ECO:0000313" key="3">
    <source>
        <dbReference type="Proteomes" id="UP000471026"/>
    </source>
</evidence>
<gene>
    <name evidence="2" type="ORF">GKZ75_12760</name>
</gene>
<sequence>MSTQHTSQSHGPGTDVLAVDFAARITAAVVANGGTVAEAVRYGREILSRAGVEHSDLDASYAAVGPPPTRRTRRPG</sequence>
<name>A0A6N9R1I1_9MICC</name>
<evidence type="ECO:0000313" key="2">
    <source>
        <dbReference type="EMBL" id="NDO79063.1"/>
    </source>
</evidence>
<dbReference type="EMBL" id="WMHZ01000026">
    <property type="protein sequence ID" value="NDO79063.1"/>
    <property type="molecule type" value="Genomic_DNA"/>
</dbReference>
<feature type="region of interest" description="Disordered" evidence="1">
    <location>
        <begin position="57"/>
        <end position="76"/>
    </location>
</feature>
<organism evidence="2 3">
    <name type="scientific">Kocuria marina subsp. indica</name>
    <dbReference type="NCBI Taxonomy" id="1049583"/>
    <lineage>
        <taxon>Bacteria</taxon>
        <taxon>Bacillati</taxon>
        <taxon>Actinomycetota</taxon>
        <taxon>Actinomycetes</taxon>
        <taxon>Micrococcales</taxon>
        <taxon>Micrococcaceae</taxon>
        <taxon>Kocuria</taxon>
    </lineage>
</organism>
<evidence type="ECO:0000256" key="1">
    <source>
        <dbReference type="SAM" id="MobiDB-lite"/>
    </source>
</evidence>
<reference evidence="2 3" key="1">
    <citation type="submission" date="2019-11" db="EMBL/GenBank/DDBJ databases">
        <title>Draft genome sequence of Kocuria indica DP-K7, a methyl red degrading Actinobacterium.</title>
        <authorList>
            <person name="Kumaran S."/>
            <person name="Tischler D."/>
            <person name="Ngo A.C.R."/>
            <person name="Schultes F."/>
        </authorList>
    </citation>
    <scope>NUCLEOTIDE SEQUENCE [LARGE SCALE GENOMIC DNA]</scope>
    <source>
        <strain evidence="2 3">DP-K7</strain>
    </source>
</reference>
<accession>A0A6N9R1I1</accession>
<protein>
    <submittedName>
        <fullName evidence="2">Uncharacterized protein</fullName>
    </submittedName>
</protein>
<comment type="caution">
    <text evidence="2">The sequence shown here is derived from an EMBL/GenBank/DDBJ whole genome shotgun (WGS) entry which is preliminary data.</text>
</comment>
<dbReference type="Proteomes" id="UP000471026">
    <property type="component" value="Unassembled WGS sequence"/>
</dbReference>
<feature type="non-terminal residue" evidence="2">
    <location>
        <position position="76"/>
    </location>
</feature>
<dbReference type="AlphaFoldDB" id="A0A6N9R1I1"/>
<proteinExistence type="predicted"/>